<dbReference type="EMBL" id="JAUIZM010000011">
    <property type="protein sequence ID" value="KAK1358518.1"/>
    <property type="molecule type" value="Genomic_DNA"/>
</dbReference>
<protein>
    <submittedName>
        <fullName evidence="2">Uncharacterized protein</fullName>
    </submittedName>
</protein>
<feature type="compositionally biased region" description="Polar residues" evidence="1">
    <location>
        <begin position="98"/>
        <end position="107"/>
    </location>
</feature>
<dbReference type="InterPro" id="IPR012876">
    <property type="entry name" value="DUF1677_pln"/>
</dbReference>
<gene>
    <name evidence="2" type="ORF">POM88_051774</name>
</gene>
<dbReference type="AlphaFoldDB" id="A0AAD8M410"/>
<reference evidence="2" key="2">
    <citation type="submission" date="2023-05" db="EMBL/GenBank/DDBJ databases">
        <authorList>
            <person name="Schelkunov M.I."/>
        </authorList>
    </citation>
    <scope>NUCLEOTIDE SEQUENCE</scope>
    <source>
        <strain evidence="2">Hsosn_3</strain>
        <tissue evidence="2">Leaf</tissue>
    </source>
</reference>
<feature type="region of interest" description="Disordered" evidence="1">
    <location>
        <begin position="68"/>
        <end position="107"/>
    </location>
</feature>
<evidence type="ECO:0000313" key="3">
    <source>
        <dbReference type="Proteomes" id="UP001237642"/>
    </source>
</evidence>
<reference evidence="2" key="1">
    <citation type="submission" date="2023-02" db="EMBL/GenBank/DDBJ databases">
        <title>Genome of toxic invasive species Heracleum sosnowskyi carries increased number of genes despite the absence of recent whole-genome duplications.</title>
        <authorList>
            <person name="Schelkunov M."/>
            <person name="Shtratnikova V."/>
            <person name="Makarenko M."/>
            <person name="Klepikova A."/>
            <person name="Omelchenko D."/>
            <person name="Novikova G."/>
            <person name="Obukhova E."/>
            <person name="Bogdanov V."/>
            <person name="Penin A."/>
            <person name="Logacheva M."/>
        </authorList>
    </citation>
    <scope>NUCLEOTIDE SEQUENCE</scope>
    <source>
        <strain evidence="2">Hsosn_3</strain>
        <tissue evidence="2">Leaf</tissue>
    </source>
</reference>
<accession>A0AAD8M410</accession>
<comment type="caution">
    <text evidence="2">The sequence shown here is derived from an EMBL/GenBank/DDBJ whole genome shotgun (WGS) entry which is preliminary data.</text>
</comment>
<evidence type="ECO:0000256" key="1">
    <source>
        <dbReference type="SAM" id="MobiDB-lite"/>
    </source>
</evidence>
<name>A0AAD8M410_9APIA</name>
<sequence length="107" mass="12263">MNHSDNNETTSSESELTVTAKLEIETEEELAKCECCGFTEECTQTYMTMIRQRYQAMRHILRRGMYPRKLGRLNPSDSSVPALSPSSQLDQNHEEELNSISISRAEF</sequence>
<feature type="compositionally biased region" description="Low complexity" evidence="1">
    <location>
        <begin position="75"/>
        <end position="87"/>
    </location>
</feature>
<evidence type="ECO:0000313" key="2">
    <source>
        <dbReference type="EMBL" id="KAK1358518.1"/>
    </source>
</evidence>
<organism evidence="2 3">
    <name type="scientific">Heracleum sosnowskyi</name>
    <dbReference type="NCBI Taxonomy" id="360622"/>
    <lineage>
        <taxon>Eukaryota</taxon>
        <taxon>Viridiplantae</taxon>
        <taxon>Streptophyta</taxon>
        <taxon>Embryophyta</taxon>
        <taxon>Tracheophyta</taxon>
        <taxon>Spermatophyta</taxon>
        <taxon>Magnoliopsida</taxon>
        <taxon>eudicotyledons</taxon>
        <taxon>Gunneridae</taxon>
        <taxon>Pentapetalae</taxon>
        <taxon>asterids</taxon>
        <taxon>campanulids</taxon>
        <taxon>Apiales</taxon>
        <taxon>Apiaceae</taxon>
        <taxon>Apioideae</taxon>
        <taxon>apioid superclade</taxon>
        <taxon>Tordylieae</taxon>
        <taxon>Tordyliinae</taxon>
        <taxon>Heracleum</taxon>
    </lineage>
</organism>
<keyword evidence="3" id="KW-1185">Reference proteome</keyword>
<dbReference type="Pfam" id="PF07911">
    <property type="entry name" value="DUF1677"/>
    <property type="match status" value="1"/>
</dbReference>
<dbReference type="Proteomes" id="UP001237642">
    <property type="component" value="Unassembled WGS sequence"/>
</dbReference>
<proteinExistence type="predicted"/>